<reference evidence="2 3" key="1">
    <citation type="submission" date="2019-08" db="EMBL/GenBank/DDBJ databases">
        <title>Bacillus genomes from the desert of Cuatro Cienegas, Coahuila.</title>
        <authorList>
            <person name="Olmedo-Alvarez G."/>
        </authorList>
    </citation>
    <scope>NUCLEOTIDE SEQUENCE [LARGE SCALE GENOMIC DNA]</scope>
    <source>
        <strain evidence="2 3">CH98b_3T</strain>
    </source>
</reference>
<protein>
    <recommendedName>
        <fullName evidence="4">DUF1405 domain-containing protein</fullName>
    </recommendedName>
</protein>
<evidence type="ECO:0000313" key="2">
    <source>
        <dbReference type="EMBL" id="TYS71975.1"/>
    </source>
</evidence>
<keyword evidence="1" id="KW-0812">Transmembrane</keyword>
<dbReference type="RefSeq" id="WP_148979586.1">
    <property type="nucleotide sequence ID" value="NZ_JBNILI010000004.1"/>
</dbReference>
<dbReference type="Proteomes" id="UP000324517">
    <property type="component" value="Unassembled WGS sequence"/>
</dbReference>
<feature type="transmembrane region" description="Helical" evidence="1">
    <location>
        <begin position="92"/>
        <end position="111"/>
    </location>
</feature>
<gene>
    <name evidence="2" type="ORF">FZC75_12555</name>
</gene>
<evidence type="ECO:0000313" key="3">
    <source>
        <dbReference type="Proteomes" id="UP000324517"/>
    </source>
</evidence>
<sequence length="157" mass="18576">MIGLILAILIFNGIAWKVNKKLSRNQMVHIWFFTIAFQQTHDFIVEFKLGGYWYFNPGVDWAGLLAHTILIAPVNILFLNFFPFRNNFYKKFLYFSAWLAFIIIYEIIAALPEPYGYFHYGWWKLQYSMVEDVILLLILLGFYKYIVSLEKPIGGIQ</sequence>
<feature type="transmembrane region" description="Helical" evidence="1">
    <location>
        <begin position="61"/>
        <end position="80"/>
    </location>
</feature>
<organism evidence="2 3">
    <name type="scientific">Sutcliffiella horikoshii</name>
    <dbReference type="NCBI Taxonomy" id="79883"/>
    <lineage>
        <taxon>Bacteria</taxon>
        <taxon>Bacillati</taxon>
        <taxon>Bacillota</taxon>
        <taxon>Bacilli</taxon>
        <taxon>Bacillales</taxon>
        <taxon>Bacillaceae</taxon>
        <taxon>Sutcliffiella</taxon>
    </lineage>
</organism>
<dbReference type="AlphaFoldDB" id="A0A5D4T9U4"/>
<proteinExistence type="predicted"/>
<feature type="transmembrane region" description="Helical" evidence="1">
    <location>
        <begin position="123"/>
        <end position="143"/>
    </location>
</feature>
<keyword evidence="1" id="KW-0472">Membrane</keyword>
<evidence type="ECO:0000256" key="1">
    <source>
        <dbReference type="SAM" id="Phobius"/>
    </source>
</evidence>
<comment type="caution">
    <text evidence="2">The sequence shown here is derived from an EMBL/GenBank/DDBJ whole genome shotgun (WGS) entry which is preliminary data.</text>
</comment>
<evidence type="ECO:0008006" key="4">
    <source>
        <dbReference type="Google" id="ProtNLM"/>
    </source>
</evidence>
<dbReference type="OrthoDB" id="2627420at2"/>
<dbReference type="EMBL" id="VTET01000005">
    <property type="protein sequence ID" value="TYS71975.1"/>
    <property type="molecule type" value="Genomic_DNA"/>
</dbReference>
<accession>A0A5D4T9U4</accession>
<keyword evidence="1" id="KW-1133">Transmembrane helix</keyword>
<name>A0A5D4T9U4_9BACI</name>